<organism evidence="2 3">
    <name type="scientific">Nezara viridula</name>
    <name type="common">Southern green stink bug</name>
    <name type="synonym">Cimex viridulus</name>
    <dbReference type="NCBI Taxonomy" id="85310"/>
    <lineage>
        <taxon>Eukaryota</taxon>
        <taxon>Metazoa</taxon>
        <taxon>Ecdysozoa</taxon>
        <taxon>Arthropoda</taxon>
        <taxon>Hexapoda</taxon>
        <taxon>Insecta</taxon>
        <taxon>Pterygota</taxon>
        <taxon>Neoptera</taxon>
        <taxon>Paraneoptera</taxon>
        <taxon>Hemiptera</taxon>
        <taxon>Heteroptera</taxon>
        <taxon>Panheteroptera</taxon>
        <taxon>Pentatomomorpha</taxon>
        <taxon>Pentatomoidea</taxon>
        <taxon>Pentatomidae</taxon>
        <taxon>Pentatominae</taxon>
        <taxon>Nezara</taxon>
    </lineage>
</organism>
<gene>
    <name evidence="2" type="ORF">NEZAVI_LOCUS5824</name>
</gene>
<protein>
    <submittedName>
        <fullName evidence="2">Uncharacterized protein</fullName>
    </submittedName>
</protein>
<feature type="region of interest" description="Disordered" evidence="1">
    <location>
        <begin position="1"/>
        <end position="89"/>
    </location>
</feature>
<name>A0A9P0MGW6_NEZVI</name>
<evidence type="ECO:0000313" key="3">
    <source>
        <dbReference type="Proteomes" id="UP001152798"/>
    </source>
</evidence>
<feature type="compositionally biased region" description="Basic and acidic residues" evidence="1">
    <location>
        <begin position="30"/>
        <end position="41"/>
    </location>
</feature>
<dbReference type="AlphaFoldDB" id="A0A9P0MGW6"/>
<keyword evidence="3" id="KW-1185">Reference proteome</keyword>
<sequence length="284" mass="32140">MSGLWGWWRREREEAPAKCTEPETEEDQVKEDGDGEEKSSTDTESSETDSDSQKSGDETVIDNREIGVTDDSPISTEEPSAVSDYDEVKEMSNLPEQEIKVEAIESAVENVLEELAVEDHEWSDDEWDAAQVPTVTLTLNLKPEEGVCTMEESVTPLYEPPPCLYSADAKLAPVYSTVNKVAQKEDQVSADIPITPEPEEQVYQELPLEEERTRTPTPVPPPIPPPDWDDFKKDVIWRIGKIRRMKKWIGGTKVNNIPNRLSKMLSQDYLCHQVSYSQISNIEE</sequence>
<dbReference type="Proteomes" id="UP001152798">
    <property type="component" value="Chromosome 3"/>
</dbReference>
<accession>A0A9P0MGW6</accession>
<reference evidence="2" key="1">
    <citation type="submission" date="2022-01" db="EMBL/GenBank/DDBJ databases">
        <authorList>
            <person name="King R."/>
        </authorList>
    </citation>
    <scope>NUCLEOTIDE SEQUENCE</scope>
</reference>
<dbReference type="EMBL" id="OV725079">
    <property type="protein sequence ID" value="CAH1395574.1"/>
    <property type="molecule type" value="Genomic_DNA"/>
</dbReference>
<dbReference type="OrthoDB" id="6619119at2759"/>
<feature type="compositionally biased region" description="Basic and acidic residues" evidence="1">
    <location>
        <begin position="51"/>
        <end position="67"/>
    </location>
</feature>
<evidence type="ECO:0000256" key="1">
    <source>
        <dbReference type="SAM" id="MobiDB-lite"/>
    </source>
</evidence>
<evidence type="ECO:0000313" key="2">
    <source>
        <dbReference type="EMBL" id="CAH1395574.1"/>
    </source>
</evidence>
<proteinExistence type="predicted"/>